<dbReference type="InterPro" id="IPR034641">
    <property type="entry name" value="RGL11"/>
</dbReference>
<dbReference type="InterPro" id="IPR000772">
    <property type="entry name" value="Ricin_B_lectin"/>
</dbReference>
<feature type="domain" description="Fibronectin type-III" evidence="2">
    <location>
        <begin position="928"/>
        <end position="1023"/>
    </location>
</feature>
<protein>
    <submittedName>
        <fullName evidence="3">RICIN domain-containing protein</fullName>
    </submittedName>
</protein>
<dbReference type="InterPro" id="IPR036116">
    <property type="entry name" value="FN3_sf"/>
</dbReference>
<dbReference type="CDD" id="cd00161">
    <property type="entry name" value="beta-trefoil_Ricin-like"/>
    <property type="match status" value="1"/>
</dbReference>
<organism evidence="3">
    <name type="scientific">Roseihalotalea indica</name>
    <dbReference type="NCBI Taxonomy" id="2867963"/>
    <lineage>
        <taxon>Bacteria</taxon>
        <taxon>Pseudomonadati</taxon>
        <taxon>Bacteroidota</taxon>
        <taxon>Cytophagia</taxon>
        <taxon>Cytophagales</taxon>
        <taxon>Catalimonadaceae</taxon>
        <taxon>Roseihalotalea</taxon>
    </lineage>
</organism>
<dbReference type="InterPro" id="IPR013783">
    <property type="entry name" value="Ig-like_fold"/>
</dbReference>
<proteinExistence type="predicted"/>
<dbReference type="InterPro" id="IPR041624">
    <property type="entry name" value="RGI_lyase"/>
</dbReference>
<dbReference type="NCBIfam" id="TIGR04183">
    <property type="entry name" value="Por_Secre_tail"/>
    <property type="match status" value="1"/>
</dbReference>
<dbReference type="Pfam" id="PF18370">
    <property type="entry name" value="RGI_lyase"/>
    <property type="match status" value="1"/>
</dbReference>
<reference evidence="3" key="1">
    <citation type="journal article" date="2023" name="Comput. Struct. Biotechnol. J.">
        <title>Discovery of a novel marine Bacteroidetes with a rich repertoire of carbohydrate-active enzymes.</title>
        <authorList>
            <person name="Chen B."/>
            <person name="Liu G."/>
            <person name="Chen Q."/>
            <person name="Wang H."/>
            <person name="Liu L."/>
            <person name="Tang K."/>
        </authorList>
    </citation>
    <scope>NUCLEOTIDE SEQUENCE</scope>
    <source>
        <strain evidence="3">TK19036</strain>
    </source>
</reference>
<dbReference type="InterPro" id="IPR035992">
    <property type="entry name" value="Ricin_B-like_lectins"/>
</dbReference>
<gene>
    <name evidence="3" type="ORF">K4G66_22700</name>
</gene>
<dbReference type="Pfam" id="PF14200">
    <property type="entry name" value="RicinB_lectin_2"/>
    <property type="match status" value="2"/>
</dbReference>
<dbReference type="InterPro" id="IPR026444">
    <property type="entry name" value="Secre_tail"/>
</dbReference>
<dbReference type="AlphaFoldDB" id="A0AA49GMX8"/>
<dbReference type="Gene3D" id="2.60.40.10">
    <property type="entry name" value="Immunoglobulins"/>
    <property type="match status" value="5"/>
</dbReference>
<dbReference type="SUPFAM" id="SSF49265">
    <property type="entry name" value="Fibronectin type III"/>
    <property type="match status" value="2"/>
</dbReference>
<dbReference type="Pfam" id="PF18962">
    <property type="entry name" value="Por_Secre_tail"/>
    <property type="match status" value="1"/>
</dbReference>
<dbReference type="InterPro" id="IPR049366">
    <property type="entry name" value="RGL11_C"/>
</dbReference>
<dbReference type="EMBL" id="CP120682">
    <property type="protein sequence ID" value="WKN35191.1"/>
    <property type="molecule type" value="Genomic_DNA"/>
</dbReference>
<evidence type="ECO:0000256" key="1">
    <source>
        <dbReference type="SAM" id="MobiDB-lite"/>
    </source>
</evidence>
<dbReference type="PROSITE" id="PS50853">
    <property type="entry name" value="FN3"/>
    <property type="match status" value="1"/>
</dbReference>
<evidence type="ECO:0000313" key="3">
    <source>
        <dbReference type="EMBL" id="WKN35191.1"/>
    </source>
</evidence>
<dbReference type="CDD" id="cd10318">
    <property type="entry name" value="RGL11"/>
    <property type="match status" value="1"/>
</dbReference>
<dbReference type="SUPFAM" id="SSF69318">
    <property type="entry name" value="Integrin alpha N-terminal domain"/>
    <property type="match status" value="1"/>
</dbReference>
<evidence type="ECO:0000259" key="2">
    <source>
        <dbReference type="PROSITE" id="PS50853"/>
    </source>
</evidence>
<dbReference type="SUPFAM" id="SSF50370">
    <property type="entry name" value="Ricin B-like lectins"/>
    <property type="match status" value="1"/>
</dbReference>
<dbReference type="InterPro" id="IPR028994">
    <property type="entry name" value="Integrin_alpha_N"/>
</dbReference>
<dbReference type="PANTHER" id="PTHR43118:SF1">
    <property type="entry name" value="RHAMNOGALACTURONAN LYASE (EUROFUNG)"/>
    <property type="match status" value="1"/>
</dbReference>
<dbReference type="Gene3D" id="2.80.10.50">
    <property type="match status" value="1"/>
</dbReference>
<name>A0AA49GMX8_9BACT</name>
<dbReference type="PANTHER" id="PTHR43118">
    <property type="entry name" value="RHAMNOGALACTURONAN LYASE (EUROFUNG)"/>
    <property type="match status" value="1"/>
</dbReference>
<sequence length="1268" mass="137976">MHPKLQNKASASSTKGHDPGKMLPGKSPQWVYHYRELCLVCILSLFFTSLHAQRHMEDLDRGVVAVRTSSDSVFVSWRLFGKDPADIAFNLYRGETKVNPSPITDATNYTDNTSEDGSYTVRPVIDGQEQAASAPASVWANPYQSVPLQQPPGGTTPDGVEYTYRPNDVSVGDLDGDGAYELVLKWDPTNAKDNSQSGYTGNVFIDAYELDGTQLWRIDLGVNIRAGAHYTQFIVYDLDSDGKAEVAFKTADGTTDGVGTVIGNAGADYRNDGGYILYGPEYLTIFNGATGAAMATTDYIPPRGRVGDWGDDYGNRVDRFLAGVGYFDGEQPSLLMTRGYYTRSVLVAWDWRNGQLSQRWVFDSDVAGDSYAGQGNHQLSINDVDGDGRDEVVFGAMTVDDDGSGLYTTELGHGDAMHVGDLNPEREGQEIWSAFESPGAYDGNGLWMRDAATGEKLWGVPATDDVGRAMTADIDPRYPGYEAWGARGNLYTVTGEEIGTNKPSMNFGSWWDGDLQRELLDGPTISKWNYTAGASETLVDASMYGAVQNNGTKANPGLSADIMGDWREEAIYSHSNNSELLIFTTTIPTSYRFYTLMHDPQYRVAIAWQNVAYNQPPHTSFYLGEGMDAPPIPNIALVEDDTTGTPIIYLAASEGDARVDLSWSVTDVELSNLEVYRDTDPDPDGRARIASLSGSSRTYSDTTVLNDSTYYYWIKGKDADGNVTNSNSVSATPREDTGGPQLPGIALTVTAANAQLELNWEVTLLELTGIDIMRDTDPNPSGRGRIASIDGSARSFNDTNVQNGITYYYWVKATDTAGSVYNSNEAHATAVVEDSSGVANVTLEASAGVSQVALNWIVSNIDVANQEVYRDTDPDPNGRARLASLGAEINSFTDTTALNDSTYYYWIKVTDVNGGVTNSDAASATPKAPPSVVLEASGGEAQVELNWVVYNTEVTYQEVYRDLDDDPSGRTRIGKLDGTARSYVDSTAENGITYYYWIKARDTNGENINSNAASATPILTNPEGFYVITARHSGKVLDTNQPCGDEPCFFGNVIQKEAGASNTQVWMINPEGNGYYSIINVACDQAMSVSLLSKIFKGSTVFHWGYLGLTTQQWEINNLGDGYFSLINRFSGQAVSVHQGSISDGANVKQSDYTGADYQQFSLTVAPASAWVAHQTTKKNKAGLLEPATQELEGYDVPTVVYPNPSAEVFTIETGGAFAYQIVDQLSRVVERGTAERSARVGEELSTGVYIISIEAEEKNEQFKLIKQ</sequence>
<accession>A0AA49GMX8</accession>
<feature type="region of interest" description="Disordered" evidence="1">
    <location>
        <begin position="1"/>
        <end position="22"/>
    </location>
</feature>
<dbReference type="InterPro" id="IPR003961">
    <property type="entry name" value="FN3_dom"/>
</dbReference>
<reference evidence="3" key="2">
    <citation type="journal article" date="2024" name="Antonie Van Leeuwenhoek">
        <title>Roseihalotalea indica gen. nov., sp. nov., a halophilic Bacteroidetes from mesopelagic Southwest Indian Ocean with higher carbohydrate metabolic potential.</title>
        <authorList>
            <person name="Chen B."/>
            <person name="Zhang M."/>
            <person name="Lin D."/>
            <person name="Ye J."/>
            <person name="Tang K."/>
        </authorList>
    </citation>
    <scope>NUCLEOTIDE SEQUENCE</scope>
    <source>
        <strain evidence="3">TK19036</strain>
    </source>
</reference>
<dbReference type="Pfam" id="PF21348">
    <property type="entry name" value="RGL11_C"/>
    <property type="match status" value="1"/>
</dbReference>